<dbReference type="PANTHER" id="PTHR33204">
    <property type="entry name" value="TRANSCRIPTIONAL REGULATOR, MARR FAMILY"/>
    <property type="match status" value="1"/>
</dbReference>
<protein>
    <submittedName>
        <fullName evidence="5">Transcriptional regulator</fullName>
    </submittedName>
</protein>
<evidence type="ECO:0000313" key="5">
    <source>
        <dbReference type="EMBL" id="MXP09098.1"/>
    </source>
</evidence>
<name>A0A6I4TZN3_9SPHN</name>
<dbReference type="AlphaFoldDB" id="A0A6I4TZN3"/>
<dbReference type="GO" id="GO:0003677">
    <property type="term" value="F:DNA binding"/>
    <property type="evidence" value="ECO:0007669"/>
    <property type="project" value="UniProtKB-KW"/>
</dbReference>
<evidence type="ECO:0000256" key="3">
    <source>
        <dbReference type="ARBA" id="ARBA00023163"/>
    </source>
</evidence>
<dbReference type="EMBL" id="WTYR01000001">
    <property type="protein sequence ID" value="MXP09098.1"/>
    <property type="molecule type" value="Genomic_DNA"/>
</dbReference>
<dbReference type="Proteomes" id="UP000429229">
    <property type="component" value="Unassembled WGS sequence"/>
</dbReference>
<feature type="domain" description="HTH hxlR-type" evidence="4">
    <location>
        <begin position="13"/>
        <end position="115"/>
    </location>
</feature>
<dbReference type="Pfam" id="PF01638">
    <property type="entry name" value="HxlR"/>
    <property type="match status" value="1"/>
</dbReference>
<proteinExistence type="predicted"/>
<dbReference type="Gene3D" id="1.10.10.10">
    <property type="entry name" value="Winged helix-like DNA-binding domain superfamily/Winged helix DNA-binding domain"/>
    <property type="match status" value="1"/>
</dbReference>
<comment type="caution">
    <text evidence="5">The sequence shown here is derived from an EMBL/GenBank/DDBJ whole genome shotgun (WGS) entry which is preliminary data.</text>
</comment>
<evidence type="ECO:0000256" key="1">
    <source>
        <dbReference type="ARBA" id="ARBA00023015"/>
    </source>
</evidence>
<keyword evidence="1" id="KW-0805">Transcription regulation</keyword>
<dbReference type="SUPFAM" id="SSF46785">
    <property type="entry name" value="Winged helix' DNA-binding domain"/>
    <property type="match status" value="1"/>
</dbReference>
<gene>
    <name evidence="5" type="ORF">GRI68_02750</name>
</gene>
<dbReference type="PANTHER" id="PTHR33204:SF39">
    <property type="entry name" value="TRANSCRIPTIONAL REGULATORY PROTEIN"/>
    <property type="match status" value="1"/>
</dbReference>
<dbReference type="InterPro" id="IPR036388">
    <property type="entry name" value="WH-like_DNA-bd_sf"/>
</dbReference>
<evidence type="ECO:0000313" key="6">
    <source>
        <dbReference type="Proteomes" id="UP000429229"/>
    </source>
</evidence>
<dbReference type="OrthoDB" id="9800350at2"/>
<evidence type="ECO:0000256" key="2">
    <source>
        <dbReference type="ARBA" id="ARBA00023125"/>
    </source>
</evidence>
<keyword evidence="3" id="KW-0804">Transcription</keyword>
<sequence>MTTPNHPHADPGCRAVSEVLSRVGDKWTVLIVKALQAAPEEGRRFNELKRDIGGISQQMLTRSLRALERDGMVARTVHPTVPPQVEYRLTDLGQSLAVPVLALSDWTFENLARIHANRAAYDRVQEEAA</sequence>
<keyword evidence="6" id="KW-1185">Reference proteome</keyword>
<keyword evidence="2" id="KW-0238">DNA-binding</keyword>
<evidence type="ECO:0000259" key="4">
    <source>
        <dbReference type="PROSITE" id="PS51118"/>
    </source>
</evidence>
<accession>A0A6I4TZN3</accession>
<dbReference type="InterPro" id="IPR036390">
    <property type="entry name" value="WH_DNA-bd_sf"/>
</dbReference>
<reference evidence="5 6" key="1">
    <citation type="submission" date="2019-12" db="EMBL/GenBank/DDBJ databases">
        <title>Genomic-based taxomic classification of the family Erythrobacteraceae.</title>
        <authorList>
            <person name="Xu L."/>
        </authorList>
    </citation>
    <scope>NUCLEOTIDE SEQUENCE [LARGE SCALE GENOMIC DNA]</scope>
    <source>
        <strain evidence="5 6">LMG 29519</strain>
    </source>
</reference>
<dbReference type="RefSeq" id="WP_160615670.1">
    <property type="nucleotide sequence ID" value="NZ_WTYR01000001.1"/>
</dbReference>
<organism evidence="5 6">
    <name type="scientific">Alteriqipengyuania halimionae</name>
    <dbReference type="NCBI Taxonomy" id="1926630"/>
    <lineage>
        <taxon>Bacteria</taxon>
        <taxon>Pseudomonadati</taxon>
        <taxon>Pseudomonadota</taxon>
        <taxon>Alphaproteobacteria</taxon>
        <taxon>Sphingomonadales</taxon>
        <taxon>Erythrobacteraceae</taxon>
        <taxon>Alteriqipengyuania</taxon>
    </lineage>
</organism>
<dbReference type="InterPro" id="IPR002577">
    <property type="entry name" value="HTH_HxlR"/>
</dbReference>
<dbReference type="PROSITE" id="PS51118">
    <property type="entry name" value="HTH_HXLR"/>
    <property type="match status" value="1"/>
</dbReference>